<evidence type="ECO:0000313" key="4">
    <source>
        <dbReference type="Proteomes" id="UP000733379"/>
    </source>
</evidence>
<keyword evidence="2" id="KW-0812">Transmembrane</keyword>
<dbReference type="Proteomes" id="UP000733379">
    <property type="component" value="Unassembled WGS sequence"/>
</dbReference>
<keyword evidence="4" id="KW-1185">Reference proteome</keyword>
<feature type="region of interest" description="Disordered" evidence="1">
    <location>
        <begin position="1"/>
        <end position="46"/>
    </location>
</feature>
<dbReference type="EMBL" id="JAHKNI010000022">
    <property type="protein sequence ID" value="MBU3067529.1"/>
    <property type="molecule type" value="Genomic_DNA"/>
</dbReference>
<evidence type="ECO:0000256" key="1">
    <source>
        <dbReference type="SAM" id="MobiDB-lite"/>
    </source>
</evidence>
<name>A0ABS6BEE7_9NOCA</name>
<reference evidence="3 4" key="1">
    <citation type="submission" date="2021-06" db="EMBL/GenBank/DDBJ databases">
        <title>Actinomycetes sequencing.</title>
        <authorList>
            <person name="Shan Q."/>
        </authorList>
    </citation>
    <scope>NUCLEOTIDE SEQUENCE [LARGE SCALE GENOMIC DNA]</scope>
    <source>
        <strain evidence="3 4">NEAU-G5</strain>
    </source>
</reference>
<proteinExistence type="predicted"/>
<feature type="transmembrane region" description="Helical" evidence="2">
    <location>
        <begin position="486"/>
        <end position="506"/>
    </location>
</feature>
<organism evidence="3 4">
    <name type="scientific">Nocardia albiluteola</name>
    <dbReference type="NCBI Taxonomy" id="2842303"/>
    <lineage>
        <taxon>Bacteria</taxon>
        <taxon>Bacillati</taxon>
        <taxon>Actinomycetota</taxon>
        <taxon>Actinomycetes</taxon>
        <taxon>Mycobacteriales</taxon>
        <taxon>Nocardiaceae</taxon>
        <taxon>Nocardia</taxon>
    </lineage>
</organism>
<gene>
    <name evidence="3" type="ORF">KO481_39160</name>
</gene>
<feature type="transmembrane region" description="Helical" evidence="2">
    <location>
        <begin position="56"/>
        <end position="79"/>
    </location>
</feature>
<feature type="transmembrane region" description="Helical" evidence="2">
    <location>
        <begin position="277"/>
        <end position="296"/>
    </location>
</feature>
<sequence length="514" mass="54681">MTERSEGTTGTAPTVAAERSGAATATQVRPDAPSARRGVLSTARDRLPERSDRPAWIRLLAVVAVIAAFATALTVALGASALRNGIDSLGHKTAPGVAASQDLASALADMDAQTTNLLLVGDDSALSDTRTYALTTYEQRRTQADRDLQQATAIAGNDAGAKDTVNNLLDQFGQYQALVANIELLESSGHNPAGHPSADILSQYQQATDMNAGMLRETQILTDQNSTVLQTAYASTRHSAAVSGMWLAIFALVLFVALIGLQIMLRLMMRRWLNPALLVATALALAMVIGGAIATAQAESQLRTAKQDAFDSLLSLEQARAIGYDANADESRYLADPARAQDYQNAFLSKSQRLVQLGMPTQTQYYALPQYYPALVTGVDAVDGGHGAAFGGLFGDELHNITFAGEGDAAKATVDAYRAYQADDHTLRADAATDLRQAISFDTNPQPGSSDGDFDAFNSQLDILIGINQHAFDTAIPAGIDALSGWATWLPYVLFALVTVAIFLGVRPRLAEYR</sequence>
<dbReference type="RefSeq" id="WP_215923605.1">
    <property type="nucleotide sequence ID" value="NZ_JAHKNI010000022.1"/>
</dbReference>
<comment type="caution">
    <text evidence="3">The sequence shown here is derived from an EMBL/GenBank/DDBJ whole genome shotgun (WGS) entry which is preliminary data.</text>
</comment>
<keyword evidence="2" id="KW-0472">Membrane</keyword>
<evidence type="ECO:0008006" key="5">
    <source>
        <dbReference type="Google" id="ProtNLM"/>
    </source>
</evidence>
<feature type="transmembrane region" description="Helical" evidence="2">
    <location>
        <begin position="245"/>
        <end position="265"/>
    </location>
</feature>
<protein>
    <recommendedName>
        <fullName evidence="5">Secreted protein</fullName>
    </recommendedName>
</protein>
<evidence type="ECO:0000313" key="3">
    <source>
        <dbReference type="EMBL" id="MBU3067529.1"/>
    </source>
</evidence>
<evidence type="ECO:0000256" key="2">
    <source>
        <dbReference type="SAM" id="Phobius"/>
    </source>
</evidence>
<accession>A0ABS6BEE7</accession>
<keyword evidence="2" id="KW-1133">Transmembrane helix</keyword>